<evidence type="ECO:0000313" key="2">
    <source>
        <dbReference type="EMBL" id="AEV31684.1"/>
    </source>
</evidence>
<gene>
    <name evidence="2" type="ordered locus">Oweho_0670</name>
</gene>
<sequence length="161" mass="18040">MSLLKTIVQQLPYAHPFLFVDELTHVDEQGCEGFYTFKKDEYFYQGHFENHPVTPGVILTECMAQIGLVCLGVFLIGQNVSQSGPASSRTVLKAENEGQTAFVFSESKVLFEKAVYPGEKVKVISTKKYWRLGKLKCRVEMYNEAGERVCSGELSGIITKS</sequence>
<reference evidence="2 3" key="1">
    <citation type="journal article" date="2012" name="Stand. Genomic Sci.">
        <title>Genome sequence of the orange-pigmented seawater bacterium Owenweeksia hongkongensis type strain (UST20020801(T)).</title>
        <authorList>
            <person name="Riedel T."/>
            <person name="Held B."/>
            <person name="Nolan M."/>
            <person name="Lucas S."/>
            <person name="Lapidus A."/>
            <person name="Tice H."/>
            <person name="Del Rio T.G."/>
            <person name="Cheng J.F."/>
            <person name="Han C."/>
            <person name="Tapia R."/>
            <person name="Goodwin L.A."/>
            <person name="Pitluck S."/>
            <person name="Liolios K."/>
            <person name="Mavromatis K."/>
            <person name="Pagani I."/>
            <person name="Ivanova N."/>
            <person name="Mikhailova N."/>
            <person name="Pati A."/>
            <person name="Chen A."/>
            <person name="Palaniappan K."/>
            <person name="Rohde M."/>
            <person name="Tindall B.J."/>
            <person name="Detter J.C."/>
            <person name="Goker M."/>
            <person name="Woyke T."/>
            <person name="Bristow J."/>
            <person name="Eisen J.A."/>
            <person name="Markowitz V."/>
            <person name="Hugenholtz P."/>
            <person name="Klenk H.P."/>
            <person name="Kyrpides N.C."/>
        </authorList>
    </citation>
    <scope>NUCLEOTIDE SEQUENCE</scope>
    <source>
        <strain evidence="3">DSM 17368 / JCM 12287 / NRRL B-23963</strain>
    </source>
</reference>
<keyword evidence="3" id="KW-1185">Reference proteome</keyword>
<dbReference type="GO" id="GO:0016829">
    <property type="term" value="F:lyase activity"/>
    <property type="evidence" value="ECO:0007669"/>
    <property type="project" value="UniProtKB-KW"/>
</dbReference>
<dbReference type="PANTHER" id="PTHR30272">
    <property type="entry name" value="3-HYDROXYACYL-[ACYL-CARRIER-PROTEIN] DEHYDRATASE"/>
    <property type="match status" value="1"/>
</dbReference>
<evidence type="ECO:0000313" key="3">
    <source>
        <dbReference type="Proteomes" id="UP000005631"/>
    </source>
</evidence>
<protein>
    <submittedName>
        <fullName evidence="2">3-hydroxymyristoyl/3-hydroxydecanoyl-(Acyl carrier protein) dehydratase</fullName>
    </submittedName>
</protein>
<dbReference type="STRING" id="926562.Oweho_0670"/>
<proteinExistence type="predicted"/>
<dbReference type="InterPro" id="IPR029069">
    <property type="entry name" value="HotDog_dom_sf"/>
</dbReference>
<dbReference type="KEGG" id="oho:Oweho_0670"/>
<dbReference type="Pfam" id="PF07977">
    <property type="entry name" value="FabA"/>
    <property type="match status" value="1"/>
</dbReference>
<dbReference type="PANTHER" id="PTHR30272:SF1">
    <property type="entry name" value="3-HYDROXYACYL-[ACYL-CARRIER-PROTEIN] DEHYDRATASE"/>
    <property type="match status" value="1"/>
</dbReference>
<accession>G8R113</accession>
<dbReference type="InterPro" id="IPR013114">
    <property type="entry name" value="FabA_FabZ"/>
</dbReference>
<dbReference type="HOGENOM" id="CLU_078912_3_3_10"/>
<dbReference type="PATRIC" id="fig|926562.3.peg.682"/>
<dbReference type="AlphaFoldDB" id="G8R113"/>
<keyword evidence="1" id="KW-0456">Lyase</keyword>
<dbReference type="RefSeq" id="WP_014201045.1">
    <property type="nucleotide sequence ID" value="NC_016599.1"/>
</dbReference>
<dbReference type="EMBL" id="CP003156">
    <property type="protein sequence ID" value="AEV31684.1"/>
    <property type="molecule type" value="Genomic_DNA"/>
</dbReference>
<name>G8R113_OWEHD</name>
<dbReference type="SUPFAM" id="SSF54637">
    <property type="entry name" value="Thioesterase/thiol ester dehydrase-isomerase"/>
    <property type="match status" value="1"/>
</dbReference>
<dbReference type="Proteomes" id="UP000005631">
    <property type="component" value="Chromosome"/>
</dbReference>
<evidence type="ECO:0000256" key="1">
    <source>
        <dbReference type="ARBA" id="ARBA00023239"/>
    </source>
</evidence>
<dbReference type="Gene3D" id="3.10.129.10">
    <property type="entry name" value="Hotdog Thioesterase"/>
    <property type="match status" value="1"/>
</dbReference>
<organism evidence="2 3">
    <name type="scientific">Owenweeksia hongkongensis (strain DSM 17368 / CIP 108786 / JCM 12287 / NRRL B-23963 / UST20020801)</name>
    <dbReference type="NCBI Taxonomy" id="926562"/>
    <lineage>
        <taxon>Bacteria</taxon>
        <taxon>Pseudomonadati</taxon>
        <taxon>Bacteroidota</taxon>
        <taxon>Flavobacteriia</taxon>
        <taxon>Flavobacteriales</taxon>
        <taxon>Owenweeksiaceae</taxon>
        <taxon>Owenweeksia</taxon>
    </lineage>
</organism>
<dbReference type="eggNOG" id="COG0764">
    <property type="taxonomic scope" value="Bacteria"/>
</dbReference>
<dbReference type="OrthoDB" id="9772788at2"/>